<sequence>MSVTKIFLVAFLAAQAAAAPLNARADVAEPRDAGDIDTDFAYFSFKREAEAKKAAEKRNAEAEPEAAAGDIDTDFAYFSFKREAEEKKDAEIKRDSQKKRRAESNNKA</sequence>
<reference evidence="3 4" key="1">
    <citation type="submission" date="2015-06" db="EMBL/GenBank/DDBJ databases">
        <title>Survival trade-offs in plant roots during colonization by closely related pathogenic and mutualistic fungi.</title>
        <authorList>
            <person name="Hacquard S."/>
            <person name="Kracher B."/>
            <person name="Hiruma K."/>
            <person name="Weinman A."/>
            <person name="Muench P."/>
            <person name="Garrido Oter R."/>
            <person name="Ver Loren van Themaat E."/>
            <person name="Dallerey J.-F."/>
            <person name="Damm U."/>
            <person name="Henrissat B."/>
            <person name="Lespinet O."/>
            <person name="Thon M."/>
            <person name="Kemen E."/>
            <person name="McHardy A.C."/>
            <person name="Schulze-Lefert P."/>
            <person name="O'Connell R.J."/>
        </authorList>
    </citation>
    <scope>NUCLEOTIDE SEQUENCE [LARGE SCALE GENOMIC DNA]</scope>
    <source>
        <strain evidence="3 4">MAFF 238704</strain>
    </source>
</reference>
<keyword evidence="2" id="KW-0732">Signal</keyword>
<dbReference type="EMBL" id="LFIW01001804">
    <property type="protein sequence ID" value="KZL80885.1"/>
    <property type="molecule type" value="Genomic_DNA"/>
</dbReference>
<evidence type="ECO:0000256" key="2">
    <source>
        <dbReference type="SAM" id="SignalP"/>
    </source>
</evidence>
<dbReference type="Proteomes" id="UP000076584">
    <property type="component" value="Unassembled WGS sequence"/>
</dbReference>
<evidence type="ECO:0000256" key="1">
    <source>
        <dbReference type="SAM" id="MobiDB-lite"/>
    </source>
</evidence>
<evidence type="ECO:0000313" key="4">
    <source>
        <dbReference type="Proteomes" id="UP000076584"/>
    </source>
</evidence>
<protein>
    <submittedName>
        <fullName evidence="3">Uncharacterized protein</fullName>
    </submittedName>
</protein>
<dbReference type="AlphaFoldDB" id="A0A161W1J2"/>
<gene>
    <name evidence="3" type="ORF">CI238_12401</name>
</gene>
<comment type="caution">
    <text evidence="3">The sequence shown here is derived from an EMBL/GenBank/DDBJ whole genome shotgun (WGS) entry which is preliminary data.</text>
</comment>
<evidence type="ECO:0000313" key="3">
    <source>
        <dbReference type="EMBL" id="KZL80885.1"/>
    </source>
</evidence>
<feature type="region of interest" description="Disordered" evidence="1">
    <location>
        <begin position="85"/>
        <end position="108"/>
    </location>
</feature>
<feature type="compositionally biased region" description="Basic and acidic residues" evidence="1">
    <location>
        <begin position="85"/>
        <end position="95"/>
    </location>
</feature>
<name>A0A161W1J2_COLIC</name>
<proteinExistence type="predicted"/>
<keyword evidence="4" id="KW-1185">Reference proteome</keyword>
<organism evidence="3 4">
    <name type="scientific">Colletotrichum incanum</name>
    <name type="common">Soybean anthracnose fungus</name>
    <dbReference type="NCBI Taxonomy" id="1573173"/>
    <lineage>
        <taxon>Eukaryota</taxon>
        <taxon>Fungi</taxon>
        <taxon>Dikarya</taxon>
        <taxon>Ascomycota</taxon>
        <taxon>Pezizomycotina</taxon>
        <taxon>Sordariomycetes</taxon>
        <taxon>Hypocreomycetidae</taxon>
        <taxon>Glomerellales</taxon>
        <taxon>Glomerellaceae</taxon>
        <taxon>Colletotrichum</taxon>
        <taxon>Colletotrichum spaethianum species complex</taxon>
    </lineage>
</organism>
<accession>A0A161W1J2</accession>
<feature type="signal peptide" evidence="2">
    <location>
        <begin position="1"/>
        <end position="18"/>
    </location>
</feature>
<feature type="chain" id="PRO_5007828261" evidence="2">
    <location>
        <begin position="19"/>
        <end position="108"/>
    </location>
</feature>